<feature type="compositionally biased region" description="Basic and acidic residues" evidence="1">
    <location>
        <begin position="120"/>
        <end position="135"/>
    </location>
</feature>
<sequence>MFLLLKPQRGVEDLLSSSCLTQIDREGVCGTNFVTNAPCPRTTSLHTAPHPQPSRIHPLIMSSTGGSSVGNMPPRHGKKLADVLEEAFKTNSKALDETEENKSEAGAPPPPPRSTAPPQDSKKETEKQPQIKELKGYTMSSVYPPQPCERCVRSKKTCKGIAGARCEHCKVLHQKCSNSTGPPRGRHAVAAAAAHQGSSPLSEDGQPGPSAAPRPKRKAAPKAKLTESKEDDYSEEDELEDYGPAPKQPPRKKRKVGSDARTRALKEIGELEGAIKKLQTTFSKDLAKLHQLASSLTSRIQDME</sequence>
<dbReference type="AlphaFoldDB" id="A0A369JPJ3"/>
<feature type="compositionally biased region" description="Acidic residues" evidence="1">
    <location>
        <begin position="229"/>
        <end position="241"/>
    </location>
</feature>
<evidence type="ECO:0008006" key="4">
    <source>
        <dbReference type="Google" id="ProtNLM"/>
    </source>
</evidence>
<feature type="region of interest" description="Disordered" evidence="1">
    <location>
        <begin position="94"/>
        <end position="146"/>
    </location>
</feature>
<dbReference type="Proteomes" id="UP000076154">
    <property type="component" value="Unassembled WGS sequence"/>
</dbReference>
<accession>A0A369JPJ3</accession>
<organism evidence="2 3">
    <name type="scientific">Hypsizygus marmoreus</name>
    <name type="common">White beech mushroom</name>
    <name type="synonym">Agaricus marmoreus</name>
    <dbReference type="NCBI Taxonomy" id="39966"/>
    <lineage>
        <taxon>Eukaryota</taxon>
        <taxon>Fungi</taxon>
        <taxon>Dikarya</taxon>
        <taxon>Basidiomycota</taxon>
        <taxon>Agaricomycotina</taxon>
        <taxon>Agaricomycetes</taxon>
        <taxon>Agaricomycetidae</taxon>
        <taxon>Agaricales</taxon>
        <taxon>Tricholomatineae</taxon>
        <taxon>Lyophyllaceae</taxon>
        <taxon>Hypsizygus</taxon>
    </lineage>
</organism>
<dbReference type="OrthoDB" id="3051265at2759"/>
<reference evidence="2" key="1">
    <citation type="submission" date="2018-04" db="EMBL/GenBank/DDBJ databases">
        <title>Whole genome sequencing of Hypsizygus marmoreus.</title>
        <authorList>
            <person name="Choi I.-G."/>
            <person name="Min B."/>
            <person name="Kim J.-G."/>
            <person name="Kim S."/>
            <person name="Oh Y.-L."/>
            <person name="Kong W.-S."/>
            <person name="Park H."/>
            <person name="Jeong J."/>
            <person name="Song E.-S."/>
        </authorList>
    </citation>
    <scope>NUCLEOTIDE SEQUENCE [LARGE SCALE GENOMIC DNA]</scope>
    <source>
        <strain evidence="2">51987-8</strain>
    </source>
</reference>
<dbReference type="InParanoid" id="A0A369JPJ3"/>
<gene>
    <name evidence="2" type="ORF">Hypma_009603</name>
</gene>
<protein>
    <recommendedName>
        <fullName evidence="4">Zn(2)-C6 fungal-type domain-containing protein</fullName>
    </recommendedName>
</protein>
<feature type="compositionally biased region" description="Basic and acidic residues" evidence="1">
    <location>
        <begin position="94"/>
        <end position="103"/>
    </location>
</feature>
<name>A0A369JPJ3_HYPMA</name>
<dbReference type="EMBL" id="LUEZ02000047">
    <property type="protein sequence ID" value="RDB23282.1"/>
    <property type="molecule type" value="Genomic_DNA"/>
</dbReference>
<feature type="region of interest" description="Disordered" evidence="1">
    <location>
        <begin position="176"/>
        <end position="260"/>
    </location>
</feature>
<evidence type="ECO:0000313" key="3">
    <source>
        <dbReference type="Proteomes" id="UP000076154"/>
    </source>
</evidence>
<proteinExistence type="predicted"/>
<evidence type="ECO:0000313" key="2">
    <source>
        <dbReference type="EMBL" id="RDB23282.1"/>
    </source>
</evidence>
<keyword evidence="3" id="KW-1185">Reference proteome</keyword>
<comment type="caution">
    <text evidence="2">The sequence shown here is derived from an EMBL/GenBank/DDBJ whole genome shotgun (WGS) entry which is preliminary data.</text>
</comment>
<evidence type="ECO:0000256" key="1">
    <source>
        <dbReference type="SAM" id="MobiDB-lite"/>
    </source>
</evidence>